<dbReference type="RefSeq" id="WP_054790269.1">
    <property type="nucleotide sequence ID" value="NZ_LT630003.1"/>
</dbReference>
<gene>
    <name evidence="1" type="ORF">SAMN02745906_3381</name>
</gene>
<evidence type="ECO:0000313" key="2">
    <source>
        <dbReference type="Proteomes" id="UP000198970"/>
    </source>
</evidence>
<dbReference type="Proteomes" id="UP000198970">
    <property type="component" value="Chromosome I"/>
</dbReference>
<accession>A0ABY1CDT8</accession>
<sequence>MTEQELLDMFIQERINMLLATLNKTKQEKTTAENEQIFQATHFIDNLPDDKRELVDDYIEQFIDEFASEEPYLYWQGFLDAVRVINFLRKL</sequence>
<name>A0ABY1CDT8_9FIRM</name>
<protein>
    <submittedName>
        <fullName evidence="1">DNA phosphorothioation-dependent restriction protein DptG</fullName>
    </submittedName>
</protein>
<evidence type="ECO:0000313" key="1">
    <source>
        <dbReference type="EMBL" id="SET95500.1"/>
    </source>
</evidence>
<dbReference type="EMBL" id="LT630003">
    <property type="protein sequence ID" value="SET95500.1"/>
    <property type="molecule type" value="Genomic_DNA"/>
</dbReference>
<organism evidence="1 2">
    <name type="scientific">Lacrimispora sphenoides JCM 1415</name>
    <dbReference type="NCBI Taxonomy" id="1297793"/>
    <lineage>
        <taxon>Bacteria</taxon>
        <taxon>Bacillati</taxon>
        <taxon>Bacillota</taxon>
        <taxon>Clostridia</taxon>
        <taxon>Lachnospirales</taxon>
        <taxon>Lachnospiraceae</taxon>
        <taxon>Lacrimispora</taxon>
    </lineage>
</organism>
<keyword evidence="2" id="KW-1185">Reference proteome</keyword>
<reference evidence="1 2" key="1">
    <citation type="submission" date="2016-10" db="EMBL/GenBank/DDBJ databases">
        <authorList>
            <person name="Varghese N."/>
            <person name="Submissions S."/>
        </authorList>
    </citation>
    <scope>NUCLEOTIDE SEQUENCE [LARGE SCALE GENOMIC DNA]</scope>
    <source>
        <strain evidence="1 2">ATCC 19403</strain>
    </source>
</reference>
<proteinExistence type="predicted"/>